<dbReference type="HOGENOM" id="CLU_064744_0_0_5"/>
<name>Q210V3_RHOPB</name>
<proteinExistence type="predicted"/>
<reference evidence="1" key="1">
    <citation type="submission" date="2006-03" db="EMBL/GenBank/DDBJ databases">
        <title>Complete sequence of Rhodopseudomonas palustris BisB18.</title>
        <authorList>
            <consortium name="US DOE Joint Genome Institute"/>
            <person name="Copeland A."/>
            <person name="Lucas S."/>
            <person name="Lapidus A."/>
            <person name="Barry K."/>
            <person name="Detter J.C."/>
            <person name="Glavina del Rio T."/>
            <person name="Hammon N."/>
            <person name="Israni S."/>
            <person name="Dalin E."/>
            <person name="Tice H."/>
            <person name="Pitluck S."/>
            <person name="Chain P."/>
            <person name="Malfatti S."/>
            <person name="Shin M."/>
            <person name="Vergez L."/>
            <person name="Schmutz J."/>
            <person name="Larimer F."/>
            <person name="Land M."/>
            <person name="Hauser L."/>
            <person name="Pelletier D.A."/>
            <person name="Kyrpides N."/>
            <person name="Anderson I."/>
            <person name="Oda Y."/>
            <person name="Harwood C.S."/>
            <person name="Richardson P."/>
        </authorList>
    </citation>
    <scope>NUCLEOTIDE SEQUENCE [LARGE SCALE GENOMIC DNA]</scope>
    <source>
        <strain evidence="1">BisB18</strain>
    </source>
</reference>
<gene>
    <name evidence="1" type="ordered locus">RPC_3544</name>
</gene>
<evidence type="ECO:0000313" key="1">
    <source>
        <dbReference type="EMBL" id="ABD89083.1"/>
    </source>
</evidence>
<dbReference type="Pfam" id="PF04245">
    <property type="entry name" value="NA37"/>
    <property type="match status" value="1"/>
</dbReference>
<accession>Q210V3</accession>
<organism evidence="1">
    <name type="scientific">Rhodopseudomonas palustris (strain BisB18)</name>
    <dbReference type="NCBI Taxonomy" id="316056"/>
    <lineage>
        <taxon>Bacteria</taxon>
        <taxon>Pseudomonadati</taxon>
        <taxon>Pseudomonadota</taxon>
        <taxon>Alphaproteobacteria</taxon>
        <taxon>Hyphomicrobiales</taxon>
        <taxon>Nitrobacteraceae</taxon>
        <taxon>Rhodopseudomonas</taxon>
    </lineage>
</organism>
<dbReference type="eggNOG" id="ENOG502Z97H">
    <property type="taxonomic scope" value="Bacteria"/>
</dbReference>
<dbReference type="KEGG" id="rpc:RPC_3544"/>
<protein>
    <submittedName>
        <fullName evidence="1">Uncharacterized protein</fullName>
    </submittedName>
</protein>
<dbReference type="GO" id="GO:0009295">
    <property type="term" value="C:nucleoid"/>
    <property type="evidence" value="ECO:0007669"/>
    <property type="project" value="InterPro"/>
</dbReference>
<dbReference type="EMBL" id="CP000301">
    <property type="protein sequence ID" value="ABD89083.1"/>
    <property type="molecule type" value="Genomic_DNA"/>
</dbReference>
<sequence>MPFENLVVARVMLHEVFKRRHDGALVSPHYGTQLIALPPEAMDMFKERVVDAMGAVSQCMEMEIAEAGAESAVAIAFSLVGMPDATFVTDSVKFADKLANAQQAKNLPGGKLVVFSGTIGATPRPFVAVIKAEKQSGFRERGTALEFFKDLFLTPASKLYKIGFFVQMTAGQSLPQGWIAHVYDSQMTTQNREGAAKYFFGTFLGCRIPQNSAHLTRVFFDHTRTFIRALPVEPEVKDDLLTSLYTYLKVDQTPTIQVNNFSTAYLPTEARDDYTNYMQGKNFPLNAVQKDISEVSSQLRKRRVRFSGSIELSAPPESFKHLITMETVAADGAAPGQPTQWTIITIKDRIQTQE</sequence>
<dbReference type="AlphaFoldDB" id="Q210V3"/>
<dbReference type="InterPro" id="IPR007358">
    <property type="entry name" value="Nucleoid_associated_NdpA"/>
</dbReference>
<dbReference type="RefSeq" id="WP_011473970.1">
    <property type="nucleotide sequence ID" value="NC_007925.1"/>
</dbReference>